<name>W2SRB3_NECAM</name>
<dbReference type="KEGG" id="nai:NECAME_13953"/>
<organism evidence="1 2">
    <name type="scientific">Necator americanus</name>
    <name type="common">Human hookworm</name>
    <dbReference type="NCBI Taxonomy" id="51031"/>
    <lineage>
        <taxon>Eukaryota</taxon>
        <taxon>Metazoa</taxon>
        <taxon>Ecdysozoa</taxon>
        <taxon>Nematoda</taxon>
        <taxon>Chromadorea</taxon>
        <taxon>Rhabditida</taxon>
        <taxon>Rhabditina</taxon>
        <taxon>Rhabditomorpha</taxon>
        <taxon>Strongyloidea</taxon>
        <taxon>Ancylostomatidae</taxon>
        <taxon>Bunostominae</taxon>
        <taxon>Necator</taxon>
    </lineage>
</organism>
<proteinExistence type="predicted"/>
<sequence length="59" mass="6373">MSSATTRLLDNTLCYEGVMQSPVFFKGSMRISQNANYALAKPGKSKLCSVSSVSPPLYP</sequence>
<dbReference type="AlphaFoldDB" id="W2SRB3"/>
<protein>
    <submittedName>
        <fullName evidence="1">Uncharacterized protein</fullName>
    </submittedName>
</protein>
<keyword evidence="2" id="KW-1185">Reference proteome</keyword>
<evidence type="ECO:0000313" key="1">
    <source>
        <dbReference type="EMBL" id="ETN72175.1"/>
    </source>
</evidence>
<accession>W2SRB3</accession>
<dbReference type="Proteomes" id="UP000053676">
    <property type="component" value="Unassembled WGS sequence"/>
</dbReference>
<reference evidence="2" key="1">
    <citation type="journal article" date="2014" name="Nat. Genet.">
        <title>Genome of the human hookworm Necator americanus.</title>
        <authorList>
            <person name="Tang Y.T."/>
            <person name="Gao X."/>
            <person name="Rosa B.A."/>
            <person name="Abubucker S."/>
            <person name="Hallsworth-Pepin K."/>
            <person name="Martin J."/>
            <person name="Tyagi R."/>
            <person name="Heizer E."/>
            <person name="Zhang X."/>
            <person name="Bhonagiri-Palsikar V."/>
            <person name="Minx P."/>
            <person name="Warren W.C."/>
            <person name="Wang Q."/>
            <person name="Zhan B."/>
            <person name="Hotez P.J."/>
            <person name="Sternberg P.W."/>
            <person name="Dougall A."/>
            <person name="Gaze S.T."/>
            <person name="Mulvenna J."/>
            <person name="Sotillo J."/>
            <person name="Ranganathan S."/>
            <person name="Rabelo E.M."/>
            <person name="Wilson R.K."/>
            <person name="Felgner P.L."/>
            <person name="Bethony J."/>
            <person name="Hawdon J.M."/>
            <person name="Gasser R.B."/>
            <person name="Loukas A."/>
            <person name="Mitreva M."/>
        </authorList>
    </citation>
    <scope>NUCLEOTIDE SEQUENCE [LARGE SCALE GENOMIC DNA]</scope>
</reference>
<gene>
    <name evidence="1" type="ORF">NECAME_13953</name>
</gene>
<dbReference type="EMBL" id="KI665384">
    <property type="protein sequence ID" value="ETN72175.1"/>
    <property type="molecule type" value="Genomic_DNA"/>
</dbReference>
<evidence type="ECO:0000313" key="2">
    <source>
        <dbReference type="Proteomes" id="UP000053676"/>
    </source>
</evidence>